<dbReference type="EMBL" id="CP157948">
    <property type="protein sequence ID" value="XBS91526.1"/>
    <property type="molecule type" value="Genomic_DNA"/>
</dbReference>
<organism evidence="1">
    <name type="scientific">Rhodanobacter sp. IGA1.0</name>
    <dbReference type="NCBI Taxonomy" id="3158582"/>
    <lineage>
        <taxon>Bacteria</taxon>
        <taxon>Pseudomonadati</taxon>
        <taxon>Pseudomonadota</taxon>
        <taxon>Gammaproteobacteria</taxon>
        <taxon>Lysobacterales</taxon>
        <taxon>Rhodanobacteraceae</taxon>
        <taxon>Rhodanobacter</taxon>
    </lineage>
</organism>
<sequence>MSALAELQKRARAPANLANLANRSTFAALDSQDSQDSQWFNPETAFSGRGASTRHVPAVRVLTRDDLLALAAAEWIDPAHVHRLHDLDVAACIGLDTRQLAAYLAMLADTADRRAGRVPAGDTAAIHCEQCGPVWIHPDVAAVLPAVGGWPRALGCPWCFIRKAGGYVPRPTVICEGCAHFTPDTINPPAGMGTCSIGKGMHYPMAVHGCQNIQPLRPCCEGRKFTNAENCQA</sequence>
<dbReference type="RefSeq" id="WP_350017105.1">
    <property type="nucleotide sequence ID" value="NZ_CP157948.1"/>
</dbReference>
<protein>
    <submittedName>
        <fullName evidence="1">Uncharacterized protein</fullName>
    </submittedName>
</protein>
<evidence type="ECO:0000313" key="1">
    <source>
        <dbReference type="EMBL" id="XBS91526.1"/>
    </source>
</evidence>
<name>A0AAU7QPI3_9GAMM</name>
<accession>A0AAU7QPI3</accession>
<reference evidence="1" key="1">
    <citation type="submission" date="2024-06" db="EMBL/GenBank/DDBJ databases">
        <authorList>
            <person name="Sun Y."/>
        </authorList>
    </citation>
    <scope>NUCLEOTIDE SEQUENCE</scope>
    <source>
        <strain evidence="1">IGA1.0</strain>
    </source>
</reference>
<dbReference type="AlphaFoldDB" id="A0AAU7QPI3"/>
<proteinExistence type="predicted"/>
<gene>
    <name evidence="1" type="ORF">ABNK63_07835</name>
</gene>